<reference evidence="1" key="1">
    <citation type="submission" date="2022-10" db="EMBL/GenBank/DDBJ databases">
        <authorList>
            <person name="Chen Y."/>
            <person name="Dougan E. K."/>
            <person name="Chan C."/>
            <person name="Rhodes N."/>
            <person name="Thang M."/>
        </authorList>
    </citation>
    <scope>NUCLEOTIDE SEQUENCE</scope>
</reference>
<protein>
    <submittedName>
        <fullName evidence="2">E3 ubiquitin-protein ligase HERC2</fullName>
    </submittedName>
</protein>
<sequence length="217" mass="23949">MVMDFVDSIPPVAFTLTSAVPLAGNRGGKISGVSCGLRGLRRRVNHASTQGAAAASKCRKRRRERCQMSGDAIDAVDHGEDIEVECLFYAITRRSNSDYERVAVVLGPQDVRLMFIDWSAPQNPCSWREPALPLQEPVRVECLSYVFTWPDLCLRRSKVRLPDLPNMEPLEFQDRGAFAQSMYSPGAGPWLDDYVDVFAAVCLMAEDGEPVAGRPGA</sequence>
<dbReference type="AlphaFoldDB" id="A0A9P1BQV0"/>
<evidence type="ECO:0000313" key="3">
    <source>
        <dbReference type="Proteomes" id="UP001152797"/>
    </source>
</evidence>
<evidence type="ECO:0000313" key="1">
    <source>
        <dbReference type="EMBL" id="CAI3977882.1"/>
    </source>
</evidence>
<dbReference type="EMBL" id="CAMXCT020000371">
    <property type="protein sequence ID" value="CAL1131257.1"/>
    <property type="molecule type" value="Genomic_DNA"/>
</dbReference>
<keyword evidence="3" id="KW-1185">Reference proteome</keyword>
<dbReference type="Proteomes" id="UP001152797">
    <property type="component" value="Unassembled WGS sequence"/>
</dbReference>
<gene>
    <name evidence="1" type="ORF">C1SCF055_LOCUS5981</name>
</gene>
<reference evidence="2 3" key="2">
    <citation type="submission" date="2024-05" db="EMBL/GenBank/DDBJ databases">
        <authorList>
            <person name="Chen Y."/>
            <person name="Shah S."/>
            <person name="Dougan E. K."/>
            <person name="Thang M."/>
            <person name="Chan C."/>
        </authorList>
    </citation>
    <scope>NUCLEOTIDE SEQUENCE [LARGE SCALE GENOMIC DNA]</scope>
</reference>
<evidence type="ECO:0000313" key="2">
    <source>
        <dbReference type="EMBL" id="CAL4765194.1"/>
    </source>
</evidence>
<organism evidence="1">
    <name type="scientific">Cladocopium goreaui</name>
    <dbReference type="NCBI Taxonomy" id="2562237"/>
    <lineage>
        <taxon>Eukaryota</taxon>
        <taxon>Sar</taxon>
        <taxon>Alveolata</taxon>
        <taxon>Dinophyceae</taxon>
        <taxon>Suessiales</taxon>
        <taxon>Symbiodiniaceae</taxon>
        <taxon>Cladocopium</taxon>
    </lineage>
</organism>
<comment type="caution">
    <text evidence="1">The sequence shown here is derived from an EMBL/GenBank/DDBJ whole genome shotgun (WGS) entry which is preliminary data.</text>
</comment>
<name>A0A9P1BQV0_9DINO</name>
<accession>A0A9P1BQV0</accession>
<dbReference type="EMBL" id="CAMXCT030000371">
    <property type="protein sequence ID" value="CAL4765194.1"/>
    <property type="molecule type" value="Genomic_DNA"/>
</dbReference>
<proteinExistence type="predicted"/>
<dbReference type="EMBL" id="CAMXCT010000371">
    <property type="protein sequence ID" value="CAI3977882.1"/>
    <property type="molecule type" value="Genomic_DNA"/>
</dbReference>